<dbReference type="PANTHER" id="PTHR22911">
    <property type="entry name" value="ACYL-MALONYL CONDENSING ENZYME-RELATED"/>
    <property type="match status" value="1"/>
</dbReference>
<comment type="caution">
    <text evidence="3">The sequence shown here is derived from an EMBL/GenBank/DDBJ whole genome shotgun (WGS) entry which is preliminary data.</text>
</comment>
<feature type="transmembrane region" description="Helical" evidence="1">
    <location>
        <begin position="41"/>
        <end position="60"/>
    </location>
</feature>
<dbReference type="InterPro" id="IPR037185">
    <property type="entry name" value="EmrE-like"/>
</dbReference>
<dbReference type="Proteomes" id="UP000187209">
    <property type="component" value="Unassembled WGS sequence"/>
</dbReference>
<dbReference type="GO" id="GO:0016020">
    <property type="term" value="C:membrane"/>
    <property type="evidence" value="ECO:0007669"/>
    <property type="project" value="InterPro"/>
</dbReference>
<feature type="transmembrane region" description="Helical" evidence="1">
    <location>
        <begin position="183"/>
        <end position="210"/>
    </location>
</feature>
<keyword evidence="4" id="KW-1185">Reference proteome</keyword>
<feature type="domain" description="EamA" evidence="2">
    <location>
        <begin position="154"/>
        <end position="301"/>
    </location>
</feature>
<proteinExistence type="predicted"/>
<accession>A0A1R2C9W5</accession>
<dbReference type="Pfam" id="PF00892">
    <property type="entry name" value="EamA"/>
    <property type="match status" value="1"/>
</dbReference>
<dbReference type="SUPFAM" id="SSF103481">
    <property type="entry name" value="Multidrug resistance efflux transporter EmrE"/>
    <property type="match status" value="2"/>
</dbReference>
<keyword evidence="1" id="KW-0472">Membrane</keyword>
<protein>
    <recommendedName>
        <fullName evidence="2">EamA domain-containing protein</fullName>
    </recommendedName>
</protein>
<feature type="transmembrane region" description="Helical" evidence="1">
    <location>
        <begin position="125"/>
        <end position="141"/>
    </location>
</feature>
<dbReference type="EMBL" id="MPUH01000225">
    <property type="protein sequence ID" value="OMJ85793.1"/>
    <property type="molecule type" value="Genomic_DNA"/>
</dbReference>
<evidence type="ECO:0000259" key="2">
    <source>
        <dbReference type="Pfam" id="PF00892"/>
    </source>
</evidence>
<evidence type="ECO:0000256" key="1">
    <source>
        <dbReference type="SAM" id="Phobius"/>
    </source>
</evidence>
<dbReference type="AlphaFoldDB" id="A0A1R2C9W5"/>
<name>A0A1R2C9W5_9CILI</name>
<feature type="transmembrane region" description="Helical" evidence="1">
    <location>
        <begin position="153"/>
        <end position="171"/>
    </location>
</feature>
<dbReference type="PANTHER" id="PTHR22911:SF76">
    <property type="entry name" value="EAMA DOMAIN-CONTAINING PROTEIN"/>
    <property type="match status" value="1"/>
</dbReference>
<dbReference type="InterPro" id="IPR000620">
    <property type="entry name" value="EamA_dom"/>
</dbReference>
<gene>
    <name evidence="3" type="ORF">SteCoe_12783</name>
</gene>
<organism evidence="3 4">
    <name type="scientific">Stentor coeruleus</name>
    <dbReference type="NCBI Taxonomy" id="5963"/>
    <lineage>
        <taxon>Eukaryota</taxon>
        <taxon>Sar</taxon>
        <taxon>Alveolata</taxon>
        <taxon>Ciliophora</taxon>
        <taxon>Postciliodesmatophora</taxon>
        <taxon>Heterotrichea</taxon>
        <taxon>Heterotrichida</taxon>
        <taxon>Stentoridae</taxon>
        <taxon>Stentor</taxon>
    </lineage>
</organism>
<feature type="transmembrane region" description="Helical" evidence="1">
    <location>
        <begin position="98"/>
        <end position="118"/>
    </location>
</feature>
<feature type="transmembrane region" description="Helical" evidence="1">
    <location>
        <begin position="287"/>
        <end position="306"/>
    </location>
</feature>
<feature type="transmembrane region" description="Helical" evidence="1">
    <location>
        <begin position="230"/>
        <end position="249"/>
    </location>
</feature>
<keyword evidence="1" id="KW-0812">Transmembrane</keyword>
<evidence type="ECO:0000313" key="3">
    <source>
        <dbReference type="EMBL" id="OMJ85793.1"/>
    </source>
</evidence>
<dbReference type="OrthoDB" id="74158at2759"/>
<feature type="transmembrane region" description="Helical" evidence="1">
    <location>
        <begin position="256"/>
        <end position="275"/>
    </location>
</feature>
<reference evidence="3 4" key="1">
    <citation type="submission" date="2016-11" db="EMBL/GenBank/DDBJ databases">
        <title>The macronuclear genome of Stentor coeruleus: a giant cell with tiny introns.</title>
        <authorList>
            <person name="Slabodnick M."/>
            <person name="Ruby J.G."/>
            <person name="Reiff S.B."/>
            <person name="Swart E.C."/>
            <person name="Gosai S."/>
            <person name="Prabakaran S."/>
            <person name="Witkowska E."/>
            <person name="Larue G.E."/>
            <person name="Fisher S."/>
            <person name="Freeman R.M."/>
            <person name="Gunawardena J."/>
            <person name="Chu W."/>
            <person name="Stover N.A."/>
            <person name="Gregory B.D."/>
            <person name="Nowacki M."/>
            <person name="Derisi J."/>
            <person name="Roy S.W."/>
            <person name="Marshall W.F."/>
            <person name="Sood P."/>
        </authorList>
    </citation>
    <scope>NUCLEOTIDE SEQUENCE [LARGE SCALE GENOMIC DNA]</scope>
    <source>
        <strain evidence="3">WM001</strain>
    </source>
</reference>
<sequence>MRKEGYLVILASVVGTICIASAASAFDAITIVDPFMKACWRIQLNAYCYYGCVLFTWKANKIAYKSQLKTNLKTMIISGIFQGSHFCLWTLSLDLTSVAHSLLFLCSTPLLIVAYHLITCKPIRKLEIIGVLIGFSGMIVICLEGENSEGSTIPGDLVALAGAFAIWFHFITTEKLLIDQPFMSLFIIHLSSAIFCFFVSLIYSICLYGASGFSVGGQIVAYLYNIQGLYAVYLGIIVGFIGNGSLYYVLKHTSPLVLTVIVFFEPVFGSIFAWMCGFQREPSMFTWIGGSIIVVGNFIVSVFTKLKTQQKDNEIHDSLANESIST</sequence>
<evidence type="ECO:0000313" key="4">
    <source>
        <dbReference type="Proteomes" id="UP000187209"/>
    </source>
</evidence>
<feature type="transmembrane region" description="Helical" evidence="1">
    <location>
        <begin position="72"/>
        <end position="92"/>
    </location>
</feature>
<keyword evidence="1" id="KW-1133">Transmembrane helix</keyword>